<sequence>MIRIITLMSMLLATNVLAVTESEAQKLLDMPLDESSAAQSDNKGFGSVNTNTPARAMDCLLTPSVDASIASPVVGVIDKVLVQRGDLVRKGDVLVKLRAEVEQATLKLNQAQTEYGKRTIKRNTELYERNLISEQEKDEIIMNNRLYGYEMAQTRAMLGQKTIRSPITGVVVDTFLDAGEYVGEEPILQVAQLDPLYIEAVMPAKYFGEIVQGSEAEVTLEEPLASEHLARVSIVDRVLDAASGTFGVRLVLKNSDYLLPAGLKCSISFDL</sequence>
<feature type="signal peptide" evidence="2">
    <location>
        <begin position="1"/>
        <end position="18"/>
    </location>
</feature>
<evidence type="ECO:0000313" key="4">
    <source>
        <dbReference type="EMBL" id="RRC99621.1"/>
    </source>
</evidence>
<reference evidence="4 5" key="1">
    <citation type="submission" date="2018-11" db="EMBL/GenBank/DDBJ databases">
        <title>The draft genome sequence of Amphritea balenae JAMM 1525T.</title>
        <authorList>
            <person name="Fang Z."/>
            <person name="Zhang Y."/>
            <person name="Han X."/>
        </authorList>
    </citation>
    <scope>NUCLEOTIDE SEQUENCE [LARGE SCALE GENOMIC DNA]</scope>
    <source>
        <strain evidence="4 5">JAMM 1525</strain>
    </source>
</reference>
<evidence type="ECO:0000313" key="5">
    <source>
        <dbReference type="Proteomes" id="UP000267535"/>
    </source>
</evidence>
<feature type="chain" id="PRO_5018107275" evidence="2">
    <location>
        <begin position="19"/>
        <end position="271"/>
    </location>
</feature>
<dbReference type="OrthoDB" id="9791520at2"/>
<dbReference type="Proteomes" id="UP000267535">
    <property type="component" value="Unassembled WGS sequence"/>
</dbReference>
<proteinExistence type="inferred from homology"/>
<feature type="domain" description="CzcB-like barrel-sandwich hybrid" evidence="3">
    <location>
        <begin position="67"/>
        <end position="185"/>
    </location>
</feature>
<keyword evidence="2" id="KW-0732">Signal</keyword>
<dbReference type="InterPro" id="IPR058647">
    <property type="entry name" value="BSH_CzcB-like"/>
</dbReference>
<dbReference type="AlphaFoldDB" id="A0A3P1SQV1"/>
<dbReference type="Gene3D" id="2.40.30.170">
    <property type="match status" value="1"/>
</dbReference>
<evidence type="ECO:0000256" key="1">
    <source>
        <dbReference type="ARBA" id="ARBA00009477"/>
    </source>
</evidence>
<dbReference type="EMBL" id="RQXV01000004">
    <property type="protein sequence ID" value="RRC99621.1"/>
    <property type="molecule type" value="Genomic_DNA"/>
</dbReference>
<comment type="similarity">
    <text evidence="1">Belongs to the membrane fusion protein (MFP) (TC 8.A.1) family.</text>
</comment>
<accession>A0A3P1SQV1</accession>
<keyword evidence="5" id="KW-1185">Reference proteome</keyword>
<evidence type="ECO:0000259" key="3">
    <source>
        <dbReference type="Pfam" id="PF25973"/>
    </source>
</evidence>
<dbReference type="Gene3D" id="2.40.50.100">
    <property type="match status" value="1"/>
</dbReference>
<dbReference type="InterPro" id="IPR006143">
    <property type="entry name" value="RND_pump_MFP"/>
</dbReference>
<dbReference type="Pfam" id="PF25973">
    <property type="entry name" value="BSH_CzcB"/>
    <property type="match status" value="1"/>
</dbReference>
<dbReference type="GO" id="GO:0015562">
    <property type="term" value="F:efflux transmembrane transporter activity"/>
    <property type="evidence" value="ECO:0007669"/>
    <property type="project" value="TreeGrafter"/>
</dbReference>
<organism evidence="4 5">
    <name type="scientific">Amphritea balenae</name>
    <dbReference type="NCBI Taxonomy" id="452629"/>
    <lineage>
        <taxon>Bacteria</taxon>
        <taxon>Pseudomonadati</taxon>
        <taxon>Pseudomonadota</taxon>
        <taxon>Gammaproteobacteria</taxon>
        <taxon>Oceanospirillales</taxon>
        <taxon>Oceanospirillaceae</taxon>
        <taxon>Amphritea</taxon>
    </lineage>
</organism>
<gene>
    <name evidence="4" type="ORF">EHS89_08945</name>
</gene>
<dbReference type="NCBIfam" id="TIGR01730">
    <property type="entry name" value="RND_mfp"/>
    <property type="match status" value="1"/>
</dbReference>
<dbReference type="RefSeq" id="WP_124925811.1">
    <property type="nucleotide sequence ID" value="NZ_BMOH01000006.1"/>
</dbReference>
<comment type="caution">
    <text evidence="4">The sequence shown here is derived from an EMBL/GenBank/DDBJ whole genome shotgun (WGS) entry which is preliminary data.</text>
</comment>
<evidence type="ECO:0000256" key="2">
    <source>
        <dbReference type="SAM" id="SignalP"/>
    </source>
</evidence>
<dbReference type="SUPFAM" id="SSF111369">
    <property type="entry name" value="HlyD-like secretion proteins"/>
    <property type="match status" value="1"/>
</dbReference>
<name>A0A3P1SQV1_9GAMM</name>
<dbReference type="GO" id="GO:1990281">
    <property type="term" value="C:efflux pump complex"/>
    <property type="evidence" value="ECO:0007669"/>
    <property type="project" value="TreeGrafter"/>
</dbReference>
<dbReference type="Gene3D" id="1.10.287.470">
    <property type="entry name" value="Helix hairpin bin"/>
    <property type="match status" value="1"/>
</dbReference>
<dbReference type="PANTHER" id="PTHR30469">
    <property type="entry name" value="MULTIDRUG RESISTANCE PROTEIN MDTA"/>
    <property type="match status" value="1"/>
</dbReference>
<protein>
    <submittedName>
        <fullName evidence="4">Efflux RND transporter periplasmic adaptor subunit</fullName>
    </submittedName>
</protein>
<dbReference type="PANTHER" id="PTHR30469:SF15">
    <property type="entry name" value="HLYD FAMILY OF SECRETION PROTEINS"/>
    <property type="match status" value="1"/>
</dbReference>